<dbReference type="Pfam" id="PF04430">
    <property type="entry name" value="DUF498"/>
    <property type="match status" value="1"/>
</dbReference>
<evidence type="ECO:0000313" key="2">
    <source>
        <dbReference type="Proteomes" id="UP000265703"/>
    </source>
</evidence>
<dbReference type="InterPro" id="IPR007523">
    <property type="entry name" value="NDUFAF3/AAMDC"/>
</dbReference>
<dbReference type="PANTHER" id="PTHR21192:SF2">
    <property type="entry name" value="NADH DEHYDROGENASE [UBIQUINONE] 1 ALPHA SUBCOMPLEX ASSEMBLY FACTOR 3"/>
    <property type="match status" value="1"/>
</dbReference>
<accession>A0A397TDY8</accession>
<dbReference type="EMBL" id="QKYT01000049">
    <property type="protein sequence ID" value="RIA96152.1"/>
    <property type="molecule type" value="Genomic_DNA"/>
</dbReference>
<dbReference type="Proteomes" id="UP000265703">
    <property type="component" value="Unassembled WGS sequence"/>
</dbReference>
<reference evidence="1 2" key="1">
    <citation type="submission" date="2018-06" db="EMBL/GenBank/DDBJ databases">
        <title>Comparative genomics reveals the genomic features of Rhizophagus irregularis, R. cerebriforme, R. diaphanum and Gigaspora rosea, and their symbiotic lifestyle signature.</title>
        <authorList>
            <person name="Morin E."/>
            <person name="San Clemente H."/>
            <person name="Chen E.C.H."/>
            <person name="De La Providencia I."/>
            <person name="Hainaut M."/>
            <person name="Kuo A."/>
            <person name="Kohler A."/>
            <person name="Murat C."/>
            <person name="Tang N."/>
            <person name="Roy S."/>
            <person name="Loubradou J."/>
            <person name="Henrissat B."/>
            <person name="Grigoriev I.V."/>
            <person name="Corradi N."/>
            <person name="Roux C."/>
            <person name="Martin F.M."/>
        </authorList>
    </citation>
    <scope>NUCLEOTIDE SEQUENCE [LARGE SCALE GENOMIC DNA]</scope>
    <source>
        <strain evidence="1 2">DAOM 227022</strain>
    </source>
</reference>
<comment type="caution">
    <text evidence="1">The sequence shown here is derived from an EMBL/GenBank/DDBJ whole genome shotgun (WGS) entry which is preliminary data.</text>
</comment>
<sequence length="156" mass="17091">MSSAFKNMFDDSAIYSSKMISRLTKDGFITTNDVEIKGPIILLNGDLFMWDVPQGQGLGQIKDGKGGVFDNWIINFLKLFEVVIPRPELLIFGTGKSFIPIPSHIKQYLNDLGIQTEIVDTSNAIATYNVLAEEGRMVAAALLPLTPTSARTGNPL</sequence>
<organism evidence="1 2">
    <name type="scientific">Glomus cerebriforme</name>
    <dbReference type="NCBI Taxonomy" id="658196"/>
    <lineage>
        <taxon>Eukaryota</taxon>
        <taxon>Fungi</taxon>
        <taxon>Fungi incertae sedis</taxon>
        <taxon>Mucoromycota</taxon>
        <taxon>Glomeromycotina</taxon>
        <taxon>Glomeromycetes</taxon>
        <taxon>Glomerales</taxon>
        <taxon>Glomeraceae</taxon>
        <taxon>Glomus</taxon>
    </lineage>
</organism>
<dbReference type="AlphaFoldDB" id="A0A397TDY8"/>
<proteinExistence type="predicted"/>
<dbReference type="Gene3D" id="3.40.1230.10">
    <property type="entry name" value="MTH938-like"/>
    <property type="match status" value="1"/>
</dbReference>
<dbReference type="OrthoDB" id="20681at2759"/>
<evidence type="ECO:0000313" key="1">
    <source>
        <dbReference type="EMBL" id="RIA96152.1"/>
    </source>
</evidence>
<gene>
    <name evidence="1" type="ORF">C1645_733458</name>
</gene>
<dbReference type="SUPFAM" id="SSF64076">
    <property type="entry name" value="MTH938-like"/>
    <property type="match status" value="1"/>
</dbReference>
<protein>
    <submittedName>
        <fullName evidence="1">NADH dehydrogenase 1 alpha subcomplex assembly factor 3</fullName>
    </submittedName>
</protein>
<name>A0A397TDY8_9GLOM</name>
<keyword evidence="2" id="KW-1185">Reference proteome</keyword>
<dbReference type="STRING" id="658196.A0A397TDY8"/>
<dbReference type="InterPro" id="IPR036748">
    <property type="entry name" value="MTH938-like_sf"/>
</dbReference>
<dbReference type="GO" id="GO:0032981">
    <property type="term" value="P:mitochondrial respiratory chain complex I assembly"/>
    <property type="evidence" value="ECO:0007669"/>
    <property type="project" value="TreeGrafter"/>
</dbReference>
<dbReference type="PANTHER" id="PTHR21192">
    <property type="entry name" value="NUCLEAR PROTEIN E3-3"/>
    <property type="match status" value="1"/>
</dbReference>
<dbReference type="GO" id="GO:0005743">
    <property type="term" value="C:mitochondrial inner membrane"/>
    <property type="evidence" value="ECO:0007669"/>
    <property type="project" value="TreeGrafter"/>
</dbReference>